<accession>A0ABD2BI77</accession>
<organism evidence="1 2">
    <name type="scientific">Vespula maculifrons</name>
    <name type="common">Eastern yellow jacket</name>
    <name type="synonym">Wasp</name>
    <dbReference type="NCBI Taxonomy" id="7453"/>
    <lineage>
        <taxon>Eukaryota</taxon>
        <taxon>Metazoa</taxon>
        <taxon>Ecdysozoa</taxon>
        <taxon>Arthropoda</taxon>
        <taxon>Hexapoda</taxon>
        <taxon>Insecta</taxon>
        <taxon>Pterygota</taxon>
        <taxon>Neoptera</taxon>
        <taxon>Endopterygota</taxon>
        <taxon>Hymenoptera</taxon>
        <taxon>Apocrita</taxon>
        <taxon>Aculeata</taxon>
        <taxon>Vespoidea</taxon>
        <taxon>Vespidae</taxon>
        <taxon>Vespinae</taxon>
        <taxon>Vespula</taxon>
    </lineage>
</organism>
<evidence type="ECO:0000313" key="2">
    <source>
        <dbReference type="Proteomes" id="UP001607303"/>
    </source>
</evidence>
<dbReference type="EMBL" id="JAYRBN010000075">
    <property type="protein sequence ID" value="KAL2732470.1"/>
    <property type="molecule type" value="Genomic_DNA"/>
</dbReference>
<proteinExistence type="predicted"/>
<dbReference type="AlphaFoldDB" id="A0ABD2BI77"/>
<name>A0ABD2BI77_VESMC</name>
<evidence type="ECO:0000313" key="1">
    <source>
        <dbReference type="EMBL" id="KAL2732470.1"/>
    </source>
</evidence>
<keyword evidence="2" id="KW-1185">Reference proteome</keyword>
<protein>
    <submittedName>
        <fullName evidence="1">Uncharacterized protein</fullName>
    </submittedName>
</protein>
<gene>
    <name evidence="1" type="ORF">V1477_014711</name>
</gene>
<dbReference type="Proteomes" id="UP001607303">
    <property type="component" value="Unassembled WGS sequence"/>
</dbReference>
<comment type="caution">
    <text evidence="1">The sequence shown here is derived from an EMBL/GenBank/DDBJ whole genome shotgun (WGS) entry which is preliminary data.</text>
</comment>
<sequence>MFRCSLVDGWRKTDPITVEVNQRKRKLRRLLVEMQKKTDVYYTWRTILFRDLLVSIQKATDPISAEVS</sequence>
<reference evidence="1 2" key="1">
    <citation type="journal article" date="2024" name="Ann. Entomol. Soc. Am.">
        <title>Genomic analyses of the southern and eastern yellowjacket wasps (Hymenoptera: Vespidae) reveal evolutionary signatures of social life.</title>
        <authorList>
            <person name="Catto M.A."/>
            <person name="Caine P.B."/>
            <person name="Orr S.E."/>
            <person name="Hunt B.G."/>
            <person name="Goodisman M.A.D."/>
        </authorList>
    </citation>
    <scope>NUCLEOTIDE SEQUENCE [LARGE SCALE GENOMIC DNA]</scope>
    <source>
        <strain evidence="1">232</strain>
        <tissue evidence="1">Head and thorax</tissue>
    </source>
</reference>